<name>A0A4C1Z931_EUMVA</name>
<gene>
    <name evidence="1" type="ORF">EVAR_61275_1</name>
</gene>
<dbReference type="EMBL" id="BGZK01001605">
    <property type="protein sequence ID" value="GBP83115.1"/>
    <property type="molecule type" value="Genomic_DNA"/>
</dbReference>
<dbReference type="AlphaFoldDB" id="A0A4C1Z931"/>
<evidence type="ECO:0000313" key="2">
    <source>
        <dbReference type="Proteomes" id="UP000299102"/>
    </source>
</evidence>
<proteinExistence type="predicted"/>
<comment type="caution">
    <text evidence="1">The sequence shown here is derived from an EMBL/GenBank/DDBJ whole genome shotgun (WGS) entry which is preliminary data.</text>
</comment>
<evidence type="ECO:0000313" key="1">
    <source>
        <dbReference type="EMBL" id="GBP83115.1"/>
    </source>
</evidence>
<reference evidence="1 2" key="1">
    <citation type="journal article" date="2019" name="Commun. Biol.">
        <title>The bagworm genome reveals a unique fibroin gene that provides high tensile strength.</title>
        <authorList>
            <person name="Kono N."/>
            <person name="Nakamura H."/>
            <person name="Ohtoshi R."/>
            <person name="Tomita M."/>
            <person name="Numata K."/>
            <person name="Arakawa K."/>
        </authorList>
    </citation>
    <scope>NUCLEOTIDE SEQUENCE [LARGE SCALE GENOMIC DNA]</scope>
</reference>
<accession>A0A4C1Z931</accession>
<dbReference type="Proteomes" id="UP000299102">
    <property type="component" value="Unassembled WGS sequence"/>
</dbReference>
<organism evidence="1 2">
    <name type="scientific">Eumeta variegata</name>
    <name type="common">Bagworm moth</name>
    <name type="synonym">Eumeta japonica</name>
    <dbReference type="NCBI Taxonomy" id="151549"/>
    <lineage>
        <taxon>Eukaryota</taxon>
        <taxon>Metazoa</taxon>
        <taxon>Ecdysozoa</taxon>
        <taxon>Arthropoda</taxon>
        <taxon>Hexapoda</taxon>
        <taxon>Insecta</taxon>
        <taxon>Pterygota</taxon>
        <taxon>Neoptera</taxon>
        <taxon>Endopterygota</taxon>
        <taxon>Lepidoptera</taxon>
        <taxon>Glossata</taxon>
        <taxon>Ditrysia</taxon>
        <taxon>Tineoidea</taxon>
        <taxon>Psychidae</taxon>
        <taxon>Oiketicinae</taxon>
        <taxon>Eumeta</taxon>
    </lineage>
</organism>
<protein>
    <submittedName>
        <fullName evidence="1">Uncharacterized protein</fullName>
    </submittedName>
</protein>
<sequence length="214" mass="24336">MPTITARAPACTLVIICVKKNQVSSELTFFRLFGRVQKITRNTFLDLSKNEITRTTADLGRLGHVADERANSTNPPTGDDEKYYHLRSTWLDYDHILVIDVYAVFSKLSTVTNNHLVFFVTYPFSLHSLTSVALKTKVTAENKIIVKGEFRCHSPYLMCHLYGVSGIGYDGRQASARYYGTVRRQGQTLEVSRHTFEHAMFFPQPGLRGLLTYF</sequence>
<keyword evidence="2" id="KW-1185">Reference proteome</keyword>